<dbReference type="Proteomes" id="UP000027982">
    <property type="component" value="Chromosome"/>
</dbReference>
<evidence type="ECO:0000313" key="2">
    <source>
        <dbReference type="Proteomes" id="UP000027982"/>
    </source>
</evidence>
<keyword evidence="2" id="KW-1185">Reference proteome</keyword>
<name>A0A068NQN2_FIMGI</name>
<sequence length="304" mass="33165">MDFLCDPVDFMLTQQLDWDKGQDTPMWRLRGPVTAILRPGPTHRQDKNTRTYLAVENFLMTAPIDDTGLTFLDFNPDAGAGGNAGPPPDVVEKATENGGFYAEFAFCTSIVTIFYWPPKGAGELYNGELTKSVLGFMPGNGSRTGTLHFDLKARTVEGMAKVVDPADPLGIKPAARNRAEFIVECLQMSHKLKDRLAAIEVEQGDSSLTTPQQGVQVRAAPMTALQVAAQPPIGFARRSQEDLPHVFVERLSATDDACVTCCNVHVYEDPAVPGQFIMDDIICKCYYPCGTTPPVINPQATPQV</sequence>
<dbReference type="KEGG" id="fgi:OP10G_2500"/>
<dbReference type="AlphaFoldDB" id="A0A068NQN2"/>
<reference evidence="1 2" key="1">
    <citation type="journal article" date="2014" name="PLoS ONE">
        <title>The first complete genome sequence of the class fimbriimonadia in the phylum armatimonadetes.</title>
        <authorList>
            <person name="Hu Z.Y."/>
            <person name="Wang Y.Z."/>
            <person name="Im W.T."/>
            <person name="Wang S.Y."/>
            <person name="Zhao G.P."/>
            <person name="Zheng H.J."/>
            <person name="Quan Z.X."/>
        </authorList>
    </citation>
    <scope>NUCLEOTIDE SEQUENCE [LARGE SCALE GENOMIC DNA]</scope>
    <source>
        <strain evidence="1">Gsoil 348</strain>
    </source>
</reference>
<dbReference type="HOGENOM" id="CLU_914477_0_0_0"/>
<accession>A0A068NQN2</accession>
<dbReference type="EMBL" id="CP007139">
    <property type="protein sequence ID" value="AIE85868.1"/>
    <property type="molecule type" value="Genomic_DNA"/>
</dbReference>
<protein>
    <submittedName>
        <fullName evidence="1">Uncharacterized protein</fullName>
    </submittedName>
</protein>
<organism evidence="1 2">
    <name type="scientific">Fimbriimonas ginsengisoli Gsoil 348</name>
    <dbReference type="NCBI Taxonomy" id="661478"/>
    <lineage>
        <taxon>Bacteria</taxon>
        <taxon>Bacillati</taxon>
        <taxon>Armatimonadota</taxon>
        <taxon>Fimbriimonadia</taxon>
        <taxon>Fimbriimonadales</taxon>
        <taxon>Fimbriimonadaceae</taxon>
        <taxon>Fimbriimonas</taxon>
    </lineage>
</organism>
<evidence type="ECO:0000313" key="1">
    <source>
        <dbReference type="EMBL" id="AIE85868.1"/>
    </source>
</evidence>
<gene>
    <name evidence="1" type="ORF">OP10G_2500</name>
</gene>
<proteinExistence type="predicted"/>